<accession>A0A5Y6ESD7</accession>
<dbReference type="Pfam" id="PF05930">
    <property type="entry name" value="Phage_AlpA"/>
    <property type="match status" value="1"/>
</dbReference>
<dbReference type="PANTHER" id="PTHR36154:SF1">
    <property type="entry name" value="DNA-BINDING TRANSCRIPTIONAL ACTIVATOR ALPA"/>
    <property type="match status" value="1"/>
</dbReference>
<proteinExistence type="predicted"/>
<dbReference type="InterPro" id="IPR052931">
    <property type="entry name" value="Prophage_regulatory_activator"/>
</dbReference>
<name>A0A5Y6ESD7_SALER</name>
<dbReference type="SUPFAM" id="SSF46955">
    <property type="entry name" value="Putative DNA-binding domain"/>
    <property type="match status" value="1"/>
</dbReference>
<comment type="caution">
    <text evidence="1">The sequence shown here is derived from an EMBL/GenBank/DDBJ whole genome shotgun (WGS) entry which is preliminary data.</text>
</comment>
<protein>
    <submittedName>
        <fullName evidence="1">AlpA family transcriptional regulator</fullName>
    </submittedName>
</protein>
<dbReference type="PANTHER" id="PTHR36154">
    <property type="entry name" value="DNA-BINDING TRANSCRIPTIONAL ACTIVATOR ALPA"/>
    <property type="match status" value="1"/>
</dbReference>
<dbReference type="InterPro" id="IPR009061">
    <property type="entry name" value="DNA-bd_dom_put_sf"/>
</dbReference>
<dbReference type="Gene3D" id="1.10.238.160">
    <property type="match status" value="1"/>
</dbReference>
<dbReference type="AlphaFoldDB" id="A0A5Y6ESD7"/>
<evidence type="ECO:0000313" key="1">
    <source>
        <dbReference type="EMBL" id="ECK6660491.1"/>
    </source>
</evidence>
<dbReference type="InterPro" id="IPR010260">
    <property type="entry name" value="AlpA"/>
</dbReference>
<organism evidence="1">
    <name type="scientific">Salmonella enterica</name>
    <name type="common">Salmonella choleraesuis</name>
    <dbReference type="NCBI Taxonomy" id="28901"/>
    <lineage>
        <taxon>Bacteria</taxon>
        <taxon>Pseudomonadati</taxon>
        <taxon>Pseudomonadota</taxon>
        <taxon>Gammaproteobacteria</taxon>
        <taxon>Enterobacterales</taxon>
        <taxon>Enterobacteriaceae</taxon>
        <taxon>Salmonella</taxon>
    </lineage>
</organism>
<dbReference type="EMBL" id="AAJCRC010000029">
    <property type="protein sequence ID" value="ECK6660491.1"/>
    <property type="molecule type" value="Genomic_DNA"/>
</dbReference>
<reference evidence="1" key="1">
    <citation type="submission" date="2019-08" db="EMBL/GenBank/DDBJ databases">
        <authorList>
            <consortium name="PulseNet: The National Subtyping Network for Foodborne Disease Surveillance"/>
            <person name="Tarr C.L."/>
            <person name="Trees E."/>
            <person name="Katz L.S."/>
            <person name="Carleton-Romer H.A."/>
            <person name="Stroika S."/>
            <person name="Kucerova Z."/>
            <person name="Roache K.F."/>
            <person name="Sabol A.L."/>
            <person name="Besser J."/>
            <person name="Gerner-Smidt P."/>
        </authorList>
    </citation>
    <scope>NUCLEOTIDE SEQUENCE</scope>
    <source>
        <strain evidence="1">PNUSAS086686</strain>
    </source>
</reference>
<sequence>MNTNRIRILRKKEVLHLTGISSATLYRLIAKGDFPKSKKLTGDSGRAVGWGSNEIQNWIQSRGISNTQ</sequence>
<gene>
    <name evidence="1" type="ORF">FSC90_11810</name>
</gene>